<keyword evidence="2" id="KW-1185">Reference proteome</keyword>
<evidence type="ECO:0000313" key="1">
    <source>
        <dbReference type="EMBL" id="MBO4206529.1"/>
    </source>
</evidence>
<dbReference type="EMBL" id="WVUH01000071">
    <property type="protein sequence ID" value="MBO4206529.1"/>
    <property type="molecule type" value="Genomic_DNA"/>
</dbReference>
<accession>A0ABS3VPQ4</accession>
<reference evidence="1 2" key="1">
    <citation type="submission" date="2019-12" db="EMBL/GenBank/DDBJ databases">
        <title>Whole genome sequencing of endophytic Actinobacterium Micromonospora sp. MPMI6T.</title>
        <authorList>
            <person name="Evv R."/>
            <person name="Podile A.R."/>
        </authorList>
    </citation>
    <scope>NUCLEOTIDE SEQUENCE [LARGE SCALE GENOMIC DNA]</scope>
    <source>
        <strain evidence="1 2">MPMI6</strain>
    </source>
</reference>
<dbReference type="Proteomes" id="UP000823521">
    <property type="component" value="Unassembled WGS sequence"/>
</dbReference>
<sequence length="105" mass="11076">MSPAVIEPGTCPYGARSSTISATAADDRTPVEKLRVRFTYTLNGSTNTVSMFAGRTGVFQGVLGNLPYPKVITRIPIRVEAVDAAGNVGASSVFYVTLNNYCTPG</sequence>
<comment type="caution">
    <text evidence="1">The sequence shown here is derived from an EMBL/GenBank/DDBJ whole genome shotgun (WGS) entry which is preliminary data.</text>
</comment>
<proteinExistence type="predicted"/>
<protein>
    <recommendedName>
        <fullName evidence="3">Ig-like domain-containing protein</fullName>
    </recommendedName>
</protein>
<organism evidence="1 2">
    <name type="scientific">Micromonospora echinofusca</name>
    <dbReference type="NCBI Taxonomy" id="47858"/>
    <lineage>
        <taxon>Bacteria</taxon>
        <taxon>Bacillati</taxon>
        <taxon>Actinomycetota</taxon>
        <taxon>Actinomycetes</taxon>
        <taxon>Micromonosporales</taxon>
        <taxon>Micromonosporaceae</taxon>
        <taxon>Micromonospora</taxon>
    </lineage>
</organism>
<evidence type="ECO:0000313" key="2">
    <source>
        <dbReference type="Proteomes" id="UP000823521"/>
    </source>
</evidence>
<name>A0ABS3VPQ4_MICEH</name>
<evidence type="ECO:0008006" key="3">
    <source>
        <dbReference type="Google" id="ProtNLM"/>
    </source>
</evidence>
<gene>
    <name evidence="1" type="ORF">GSF22_11030</name>
</gene>